<comment type="subcellular location">
    <subcellularLocation>
        <location evidence="1">Cytoplasm</location>
    </subcellularLocation>
</comment>
<dbReference type="GO" id="GO:0005737">
    <property type="term" value="C:cytoplasm"/>
    <property type="evidence" value="ECO:0007669"/>
    <property type="project" value="UniProtKB-SubCell"/>
</dbReference>
<dbReference type="SUPFAM" id="SSF49265">
    <property type="entry name" value="Fibronectin type III"/>
    <property type="match status" value="1"/>
</dbReference>
<comment type="function">
    <text evidence="4">May play a role in the negative regulation of cell cycle progression.</text>
</comment>
<evidence type="ECO:0000256" key="7">
    <source>
        <dbReference type="ARBA" id="ARBA00078135"/>
    </source>
</evidence>
<evidence type="ECO:0000256" key="6">
    <source>
        <dbReference type="ARBA" id="ARBA00068086"/>
    </source>
</evidence>
<evidence type="ECO:0000256" key="3">
    <source>
        <dbReference type="ARBA" id="ARBA00023054"/>
    </source>
</evidence>
<dbReference type="InterPro" id="IPR013783">
    <property type="entry name" value="Ig-like_fold"/>
</dbReference>
<dbReference type="CTD" id="51379"/>
<dbReference type="FunFam" id="2.60.40.10:FF:000573">
    <property type="entry name" value="Cytokine receptor-like factor 3"/>
    <property type="match status" value="1"/>
</dbReference>
<protein>
    <recommendedName>
        <fullName evidence="6">Cytokine receptor-like factor 3</fullName>
    </recommendedName>
    <alternativeName>
        <fullName evidence="7">Cytokine receptor-like molecule 9</fullName>
    </alternativeName>
</protein>
<keyword evidence="11" id="KW-1185">Reference proteome</keyword>
<evidence type="ECO:0000256" key="2">
    <source>
        <dbReference type="ARBA" id="ARBA00022490"/>
    </source>
</evidence>
<evidence type="ECO:0000313" key="12">
    <source>
        <dbReference type="RefSeq" id="XP_010860000.1"/>
    </source>
</evidence>
<feature type="region of interest" description="Disordered" evidence="9">
    <location>
        <begin position="1"/>
        <end position="63"/>
    </location>
</feature>
<evidence type="ECO:0000256" key="9">
    <source>
        <dbReference type="SAM" id="MobiDB-lite"/>
    </source>
</evidence>
<keyword evidence="2" id="KW-0963">Cytoplasm</keyword>
<feature type="coiled-coil region" evidence="8">
    <location>
        <begin position="146"/>
        <end position="206"/>
    </location>
</feature>
<accession>A0A6P3J9C1</accession>
<dbReference type="RefSeq" id="XP_010860000.1">
    <property type="nucleotide sequence ID" value="XM_010861698.1"/>
</dbReference>
<evidence type="ECO:0000256" key="4">
    <source>
        <dbReference type="ARBA" id="ARBA00056593"/>
    </source>
</evidence>
<organism evidence="11 12">
    <name type="scientific">Bison bison bison</name>
    <name type="common">North American plains bison</name>
    <dbReference type="NCBI Taxonomy" id="43346"/>
    <lineage>
        <taxon>Eukaryota</taxon>
        <taxon>Metazoa</taxon>
        <taxon>Chordata</taxon>
        <taxon>Craniata</taxon>
        <taxon>Vertebrata</taxon>
        <taxon>Euteleostomi</taxon>
        <taxon>Mammalia</taxon>
        <taxon>Eutheria</taxon>
        <taxon>Laurasiatheria</taxon>
        <taxon>Artiodactyla</taxon>
        <taxon>Ruminantia</taxon>
        <taxon>Pecora</taxon>
        <taxon>Bovidae</taxon>
        <taxon>Bovinae</taxon>
        <taxon>Bison</taxon>
    </lineage>
</organism>
<feature type="compositionally biased region" description="Basic and acidic residues" evidence="9">
    <location>
        <begin position="1"/>
        <end position="14"/>
    </location>
</feature>
<dbReference type="OrthoDB" id="9984427at2759"/>
<evidence type="ECO:0000256" key="1">
    <source>
        <dbReference type="ARBA" id="ARBA00004496"/>
    </source>
</evidence>
<keyword evidence="3 8" id="KW-0175">Coiled coil</keyword>
<feature type="domain" description="Fibronectin type-III" evidence="10">
    <location>
        <begin position="300"/>
        <end position="393"/>
    </location>
</feature>
<dbReference type="Gene3D" id="2.60.40.10">
    <property type="entry name" value="Immunoglobulins"/>
    <property type="match status" value="1"/>
</dbReference>
<dbReference type="InterPro" id="IPR003961">
    <property type="entry name" value="FN3_dom"/>
</dbReference>
<sequence length="561" mass="62208">MEAADSSRSEDLGRGVHLGLPRAHGPGWSQRLGPAQPSRTREEAVRKRGQREPSGVVGERGVPPRRELQSCVIGAGGPAGKAAQGAELRLLPDAARTVRPEGQNTSLPNLREAGLFDRESKSSGEFADFKLLTPSFTNEDAAQSYRRELSQRLQGLREARRQIKESASQTRDVLKQHFNDLKGTLAKLLDERLVTLLQEVDTIEQETIKPLDDCQKLIEHGVNTAEDLVQEGELAIRGGIGEQNEKLWSFTKKASHIQLDSLPEVPLLVDVPCLSAQLDDSILNIVKDHIFKHGTVASRPPVQIEELIEKPGGIIVRWCKVDDDFTAQDYRLQFRKCTSNHFEDVYVGSETEFIVLHIDPNVDYQFRVCARGDGRQEWSPWSVPQIGHSTLVPHEWTAGFEGYSLSSRRNIALRNDAESSGVLYSSAPTYFCGQTLTFRVETVGQPDRRDSIGVCAEKQNGYDSLQRDQAVCISTNGAVFVNGKEMTNQLPAVTSGSTVTFDVEAVTLGSTNNNEGGNFKLRVTISSNNREVVFDWLLDQSCGSLYFGCSFFYPGWKVLVF</sequence>
<dbReference type="PROSITE" id="PS50853">
    <property type="entry name" value="FN3"/>
    <property type="match status" value="1"/>
</dbReference>
<evidence type="ECO:0000259" key="10">
    <source>
        <dbReference type="PROSITE" id="PS50853"/>
    </source>
</evidence>
<dbReference type="Proteomes" id="UP000515208">
    <property type="component" value="Unplaced"/>
</dbReference>
<dbReference type="CDD" id="cd00063">
    <property type="entry name" value="FN3"/>
    <property type="match status" value="1"/>
</dbReference>
<evidence type="ECO:0000256" key="8">
    <source>
        <dbReference type="SAM" id="Coils"/>
    </source>
</evidence>
<name>A0A6P3J9C1_BISBB</name>
<comment type="similarity">
    <text evidence="5">Belongs to the cytokine receptor-like factor 3 family.</text>
</comment>
<reference evidence="12" key="1">
    <citation type="submission" date="2025-08" db="UniProtKB">
        <authorList>
            <consortium name="RefSeq"/>
        </authorList>
    </citation>
    <scope>IDENTIFICATION</scope>
    <source>
        <tissue evidence="12">Blood</tissue>
    </source>
</reference>
<proteinExistence type="inferred from homology"/>
<evidence type="ECO:0000256" key="5">
    <source>
        <dbReference type="ARBA" id="ARBA00061133"/>
    </source>
</evidence>
<dbReference type="GeneID" id="105004168"/>
<evidence type="ECO:0000313" key="11">
    <source>
        <dbReference type="Proteomes" id="UP000515208"/>
    </source>
</evidence>
<gene>
    <name evidence="12" type="primary">CRLF3</name>
</gene>
<dbReference type="KEGG" id="bbis:105004168"/>
<dbReference type="InterPro" id="IPR036116">
    <property type="entry name" value="FN3_sf"/>
</dbReference>
<dbReference type="AlphaFoldDB" id="A0A6P3J9C1"/>